<dbReference type="OrthoDB" id="285926at2"/>
<feature type="compositionally biased region" description="Basic and acidic residues" evidence="1">
    <location>
        <begin position="48"/>
        <end position="62"/>
    </location>
</feature>
<dbReference type="EMBL" id="CP036262">
    <property type="protein sequence ID" value="QDS94475.1"/>
    <property type="molecule type" value="Genomic_DNA"/>
</dbReference>
<accession>A0A517MHX4</accession>
<feature type="region of interest" description="Disordered" evidence="1">
    <location>
        <begin position="48"/>
        <end position="73"/>
    </location>
</feature>
<proteinExistence type="predicted"/>
<dbReference type="RefSeq" id="WP_145352503.1">
    <property type="nucleotide sequence ID" value="NZ_CP036262.1"/>
</dbReference>
<dbReference type="AlphaFoldDB" id="A0A517MHX4"/>
<name>A0A517MHX4_9BACT</name>
<evidence type="ECO:0000313" key="3">
    <source>
        <dbReference type="Proteomes" id="UP000320672"/>
    </source>
</evidence>
<keyword evidence="3" id="KW-1185">Reference proteome</keyword>
<organism evidence="2 3">
    <name type="scientific">Roseimaritima multifibrata</name>
    <dbReference type="NCBI Taxonomy" id="1930274"/>
    <lineage>
        <taxon>Bacteria</taxon>
        <taxon>Pseudomonadati</taxon>
        <taxon>Planctomycetota</taxon>
        <taxon>Planctomycetia</taxon>
        <taxon>Pirellulales</taxon>
        <taxon>Pirellulaceae</taxon>
        <taxon>Roseimaritima</taxon>
    </lineage>
</organism>
<sequence length="73" mass="7862">MRAIIVVAIVVLVLALVGWIQFSSPDGNPTIQIDTEKVKEDTSTLVEKAKGAAEEVDRRVDVDVDTSPKPASE</sequence>
<gene>
    <name evidence="2" type="ORF">FF011L_32540</name>
</gene>
<dbReference type="KEGG" id="rml:FF011L_32540"/>
<evidence type="ECO:0000256" key="1">
    <source>
        <dbReference type="SAM" id="MobiDB-lite"/>
    </source>
</evidence>
<dbReference type="Proteomes" id="UP000320672">
    <property type="component" value="Chromosome"/>
</dbReference>
<evidence type="ECO:0000313" key="2">
    <source>
        <dbReference type="EMBL" id="QDS94475.1"/>
    </source>
</evidence>
<reference evidence="2 3" key="1">
    <citation type="submission" date="2019-02" db="EMBL/GenBank/DDBJ databases">
        <title>Deep-cultivation of Planctomycetes and their phenomic and genomic characterization uncovers novel biology.</title>
        <authorList>
            <person name="Wiegand S."/>
            <person name="Jogler M."/>
            <person name="Boedeker C."/>
            <person name="Pinto D."/>
            <person name="Vollmers J."/>
            <person name="Rivas-Marin E."/>
            <person name="Kohn T."/>
            <person name="Peeters S.H."/>
            <person name="Heuer A."/>
            <person name="Rast P."/>
            <person name="Oberbeckmann S."/>
            <person name="Bunk B."/>
            <person name="Jeske O."/>
            <person name="Meyerdierks A."/>
            <person name="Storesund J.E."/>
            <person name="Kallscheuer N."/>
            <person name="Luecker S."/>
            <person name="Lage O.M."/>
            <person name="Pohl T."/>
            <person name="Merkel B.J."/>
            <person name="Hornburger P."/>
            <person name="Mueller R.-W."/>
            <person name="Bruemmer F."/>
            <person name="Labrenz M."/>
            <person name="Spormann A.M."/>
            <person name="Op den Camp H."/>
            <person name="Overmann J."/>
            <person name="Amann R."/>
            <person name="Jetten M.S.M."/>
            <person name="Mascher T."/>
            <person name="Medema M.H."/>
            <person name="Devos D.P."/>
            <person name="Kaster A.-K."/>
            <person name="Ovreas L."/>
            <person name="Rohde M."/>
            <person name="Galperin M.Y."/>
            <person name="Jogler C."/>
        </authorList>
    </citation>
    <scope>NUCLEOTIDE SEQUENCE [LARGE SCALE GENOMIC DNA]</scope>
    <source>
        <strain evidence="2 3">FF011L</strain>
    </source>
</reference>
<protein>
    <submittedName>
        <fullName evidence="2">Uncharacterized protein</fullName>
    </submittedName>
</protein>